<dbReference type="PROSITE" id="PS50191">
    <property type="entry name" value="CRAL_TRIO"/>
    <property type="match status" value="1"/>
</dbReference>
<evidence type="ECO:0000259" key="1">
    <source>
        <dbReference type="PROSITE" id="PS50191"/>
    </source>
</evidence>
<name>A0A194R9D4_PAPMA</name>
<evidence type="ECO:0000313" key="2">
    <source>
        <dbReference type="EMBL" id="KPJ14453.1"/>
    </source>
</evidence>
<reference evidence="2 3" key="1">
    <citation type="journal article" date="2015" name="Nat. Commun.">
        <title>Outbred genome sequencing and CRISPR/Cas9 gene editing in butterflies.</title>
        <authorList>
            <person name="Li X."/>
            <person name="Fan D."/>
            <person name="Zhang W."/>
            <person name="Liu G."/>
            <person name="Zhang L."/>
            <person name="Zhao L."/>
            <person name="Fang X."/>
            <person name="Chen L."/>
            <person name="Dong Y."/>
            <person name="Chen Y."/>
            <person name="Ding Y."/>
            <person name="Zhao R."/>
            <person name="Feng M."/>
            <person name="Zhu Y."/>
            <person name="Feng Y."/>
            <person name="Jiang X."/>
            <person name="Zhu D."/>
            <person name="Xiang H."/>
            <person name="Feng X."/>
            <person name="Li S."/>
            <person name="Wang J."/>
            <person name="Zhang G."/>
            <person name="Kronforst M.R."/>
            <person name="Wang W."/>
        </authorList>
    </citation>
    <scope>NUCLEOTIDE SEQUENCE [LARGE SCALE GENOMIC DNA]</scope>
    <source>
        <strain evidence="2">Ya'a_city_454_Pm</strain>
        <tissue evidence="2">Whole body</tissue>
    </source>
</reference>
<dbReference type="Pfam" id="PF03765">
    <property type="entry name" value="CRAL_TRIO_N"/>
    <property type="match status" value="1"/>
</dbReference>
<sequence>MYECFLEIAFEAELKNINEDPECLALAFEQCNENPVTRDASIRELRELIYERAECKPHRTDDAFLLRFLRARDFIVPRAHKLLVRYCNFRAEYPHLYKDVDLWGLTKVKDAYEGSMLDRPDVGRLSIFRFGMWDPSEFPVEDLVRAGMAMTEIGIRQPKIQVLGGTVLVDLEGITLRHIATLTPTIAYQMVCLMGVATPGRLHSCHIINYNWLLNSFFYIFKRFIPQQAWGRIFFHGHDLKSLHQHIDPECLPMRYGGTCRNHVSIGQWFQKIKKYRDAQFDKEMKDLGYLVKE</sequence>
<dbReference type="GO" id="GO:1902936">
    <property type="term" value="F:phosphatidylinositol bisphosphate binding"/>
    <property type="evidence" value="ECO:0007669"/>
    <property type="project" value="TreeGrafter"/>
</dbReference>
<evidence type="ECO:0000313" key="3">
    <source>
        <dbReference type="Proteomes" id="UP000053240"/>
    </source>
</evidence>
<dbReference type="GO" id="GO:0016020">
    <property type="term" value="C:membrane"/>
    <property type="evidence" value="ECO:0007669"/>
    <property type="project" value="TreeGrafter"/>
</dbReference>
<dbReference type="PRINTS" id="PR00180">
    <property type="entry name" value="CRETINALDHBP"/>
</dbReference>
<dbReference type="InterPro" id="IPR036273">
    <property type="entry name" value="CRAL/TRIO_N_dom_sf"/>
</dbReference>
<dbReference type="Gene3D" id="1.10.8.20">
    <property type="entry name" value="N-terminal domain of phosphatidylinositol transfer protein sec14p"/>
    <property type="match status" value="1"/>
</dbReference>
<dbReference type="SMART" id="SM00516">
    <property type="entry name" value="SEC14"/>
    <property type="match status" value="1"/>
</dbReference>
<feature type="domain" description="CRAL-TRIO" evidence="1">
    <location>
        <begin position="104"/>
        <end position="264"/>
    </location>
</feature>
<dbReference type="Gene3D" id="3.40.525.10">
    <property type="entry name" value="CRAL-TRIO lipid binding domain"/>
    <property type="match status" value="1"/>
</dbReference>
<dbReference type="EMBL" id="KQ460473">
    <property type="protein sequence ID" value="KPJ14453.1"/>
    <property type="molecule type" value="Genomic_DNA"/>
</dbReference>
<protein>
    <submittedName>
        <fullName evidence="2">Clavesin-2</fullName>
    </submittedName>
</protein>
<dbReference type="PANTHER" id="PTHR10174:SF234">
    <property type="entry name" value="SD01558P"/>
    <property type="match status" value="1"/>
</dbReference>
<dbReference type="InParanoid" id="A0A194R9D4"/>
<dbReference type="InterPro" id="IPR011074">
    <property type="entry name" value="CRAL/TRIO_N_dom"/>
</dbReference>
<dbReference type="CDD" id="cd00170">
    <property type="entry name" value="SEC14"/>
    <property type="match status" value="1"/>
</dbReference>
<dbReference type="SUPFAM" id="SSF52087">
    <property type="entry name" value="CRAL/TRIO domain"/>
    <property type="match status" value="1"/>
</dbReference>
<proteinExistence type="predicted"/>
<dbReference type="KEGG" id="pmac:106711446"/>
<dbReference type="Pfam" id="PF00650">
    <property type="entry name" value="CRAL_TRIO"/>
    <property type="match status" value="1"/>
</dbReference>
<dbReference type="SMART" id="SM01100">
    <property type="entry name" value="CRAL_TRIO_N"/>
    <property type="match status" value="1"/>
</dbReference>
<dbReference type="Proteomes" id="UP000053240">
    <property type="component" value="Unassembled WGS sequence"/>
</dbReference>
<dbReference type="OrthoDB" id="7837562at2759"/>
<keyword evidence="3" id="KW-1185">Reference proteome</keyword>
<dbReference type="SUPFAM" id="SSF46938">
    <property type="entry name" value="CRAL/TRIO N-terminal domain"/>
    <property type="match status" value="1"/>
</dbReference>
<gene>
    <name evidence="2" type="ORF">RR48_13524</name>
</gene>
<dbReference type="InterPro" id="IPR036865">
    <property type="entry name" value="CRAL-TRIO_dom_sf"/>
</dbReference>
<dbReference type="InterPro" id="IPR001251">
    <property type="entry name" value="CRAL-TRIO_dom"/>
</dbReference>
<dbReference type="PANTHER" id="PTHR10174">
    <property type="entry name" value="ALPHA-TOCOPHEROL TRANSFER PROTEIN-RELATED"/>
    <property type="match status" value="1"/>
</dbReference>
<accession>A0A194R9D4</accession>
<organism evidence="2 3">
    <name type="scientific">Papilio machaon</name>
    <name type="common">Old World swallowtail butterfly</name>
    <dbReference type="NCBI Taxonomy" id="76193"/>
    <lineage>
        <taxon>Eukaryota</taxon>
        <taxon>Metazoa</taxon>
        <taxon>Ecdysozoa</taxon>
        <taxon>Arthropoda</taxon>
        <taxon>Hexapoda</taxon>
        <taxon>Insecta</taxon>
        <taxon>Pterygota</taxon>
        <taxon>Neoptera</taxon>
        <taxon>Endopterygota</taxon>
        <taxon>Lepidoptera</taxon>
        <taxon>Glossata</taxon>
        <taxon>Ditrysia</taxon>
        <taxon>Papilionoidea</taxon>
        <taxon>Papilionidae</taxon>
        <taxon>Papilioninae</taxon>
        <taxon>Papilio</taxon>
    </lineage>
</organism>
<dbReference type="AlphaFoldDB" id="A0A194R9D4"/>